<dbReference type="PRINTS" id="PR00119">
    <property type="entry name" value="CATATPASE"/>
</dbReference>
<dbReference type="Proteomes" id="UP000010296">
    <property type="component" value="Unassembled WGS sequence"/>
</dbReference>
<dbReference type="InterPro" id="IPR023299">
    <property type="entry name" value="ATPase_P-typ_cyto_dom_N"/>
</dbReference>
<dbReference type="SFLD" id="SFLDS00003">
    <property type="entry name" value="Haloacid_Dehalogenase"/>
    <property type="match status" value="1"/>
</dbReference>
<evidence type="ECO:0000256" key="4">
    <source>
        <dbReference type="ARBA" id="ARBA00022723"/>
    </source>
</evidence>
<dbReference type="AlphaFoldDB" id="E6LHU9"/>
<dbReference type="InterPro" id="IPR008250">
    <property type="entry name" value="ATPase_P-typ_transduc_dom_A_sf"/>
</dbReference>
<feature type="transmembrane region" description="Helical" evidence="12">
    <location>
        <begin position="634"/>
        <end position="653"/>
    </location>
</feature>
<comment type="caution">
    <text evidence="15">The sequence shown here is derived from an EMBL/GenBank/DDBJ whole genome shotgun (WGS) entry which is preliminary data.</text>
</comment>
<protein>
    <submittedName>
        <fullName evidence="15">Cadmium-exporting ATPase</fullName>
        <ecNumber evidence="15">3.6.3.3</ecNumber>
    </submittedName>
</protein>
<feature type="transmembrane region" description="Helical" evidence="12">
    <location>
        <begin position="275"/>
        <end position="296"/>
    </location>
</feature>
<keyword evidence="11 12" id="KW-0472">Membrane</keyword>
<dbReference type="Gene3D" id="2.70.150.10">
    <property type="entry name" value="Calcium-transporting ATPase, cytoplasmic transduction domain A"/>
    <property type="match status" value="1"/>
</dbReference>
<keyword evidence="16" id="KW-1185">Reference proteome</keyword>
<name>E6LHU9_ENTI1</name>
<dbReference type="InterPro" id="IPR059000">
    <property type="entry name" value="ATPase_P-type_domA"/>
</dbReference>
<dbReference type="NCBIfam" id="TIGR01525">
    <property type="entry name" value="ATPase-IB_hvy"/>
    <property type="match status" value="1"/>
</dbReference>
<dbReference type="GO" id="GO:0005886">
    <property type="term" value="C:plasma membrane"/>
    <property type="evidence" value="ECO:0007669"/>
    <property type="project" value="UniProtKB-SubCell"/>
</dbReference>
<dbReference type="eggNOG" id="COG2217">
    <property type="taxonomic scope" value="Bacteria"/>
</dbReference>
<dbReference type="Gene3D" id="3.40.50.1000">
    <property type="entry name" value="HAD superfamily/HAD-like"/>
    <property type="match status" value="1"/>
</dbReference>
<dbReference type="PANTHER" id="PTHR43079:SF1">
    <property type="entry name" value="CADMIUM_ZINC-TRANSPORTING ATPASE HMA1, CHLOROPLASTIC-RELATED"/>
    <property type="match status" value="1"/>
</dbReference>
<dbReference type="InterPro" id="IPR044492">
    <property type="entry name" value="P_typ_ATPase_HD_dom"/>
</dbReference>
<feature type="transmembrane region" description="Helical" evidence="12">
    <location>
        <begin position="609"/>
        <end position="628"/>
    </location>
</feature>
<evidence type="ECO:0000259" key="14">
    <source>
        <dbReference type="Pfam" id="PF00122"/>
    </source>
</evidence>
<dbReference type="GO" id="GO:0046872">
    <property type="term" value="F:metal ion binding"/>
    <property type="evidence" value="ECO:0007669"/>
    <property type="project" value="UniProtKB-KW"/>
</dbReference>
<feature type="transmembrane region" description="Helical" evidence="12">
    <location>
        <begin position="302"/>
        <end position="326"/>
    </location>
</feature>
<dbReference type="PROSITE" id="PS00154">
    <property type="entry name" value="ATPASE_E1_E2"/>
    <property type="match status" value="1"/>
</dbReference>
<evidence type="ECO:0000256" key="6">
    <source>
        <dbReference type="ARBA" id="ARBA00022840"/>
    </source>
</evidence>
<feature type="transmembrane region" description="Helical" evidence="12">
    <location>
        <begin position="42"/>
        <end position="58"/>
    </location>
</feature>
<organism evidence="15 16">
    <name type="scientific">Enterococcus italicus (strain DSM 15952 / CCUG 50447 / LMG 22039 / TP 1.5)</name>
    <dbReference type="NCBI Taxonomy" id="888064"/>
    <lineage>
        <taxon>Bacteria</taxon>
        <taxon>Bacillati</taxon>
        <taxon>Bacillota</taxon>
        <taxon>Bacilli</taxon>
        <taxon>Lactobacillales</taxon>
        <taxon>Enterococcaceae</taxon>
        <taxon>Enterococcus</taxon>
    </lineage>
</organism>
<feature type="transmembrane region" description="Helical" evidence="12">
    <location>
        <begin position="103"/>
        <end position="136"/>
    </location>
</feature>
<evidence type="ECO:0000256" key="3">
    <source>
        <dbReference type="ARBA" id="ARBA00022692"/>
    </source>
</evidence>
<sequence>MENQKNCQKYNEHSHDHTHEEGHEHNHTHEHTHEHNHGQSPVVLYFIGLALFVVALFLHSSFLILANGLFFLAVVFSGYHVMGEGFGDTYRDSVAAKKFVPNIHLLMTLAAVGAMVIGSFEEAALLILIFAGAHFLEEYAEGKSRREITNLLNMNPTEAQFIQADGTTKTVPVSELTIGDRVKVLNGAQVPTDGKIISGTTAIDESSINGESMPKEKTVGDEVYGSTINGTGVITVEVTKDSSDTVFAKILQLVNQSQSNLSRTATRIKRFEPRYVTIVLVLLPLIILAGLFILGWSWSDSFYRGLVFLISASPCALAASAVPATLSGISNLAKKGVLFKGGAFLANLADLKAIAFDKTGTLTGGKPKVTDFDVFDVADEPFVQELVYNMERQSNHPLATAIVTYLKDVAAVRELTVENVVGTGLEATVDGKQYQISKPSVFTGVSDAIHQKQQSLANEGKTVIYIGCNQQVIGLIALMDVPNEQAKQAIAYFRSQNVRTTMITGDAKLTGEAVGRTLGVDEVVANVLPEEKSTIIEQQKGTYGVVGMVGDGVNDAPALVKADIGVAMGDGTDVAIDVADVVVMNNDLAKLSEAHRVSKRLNKVVMQNIVFSMAVVVMLIVLNFMGLANITFGVIVHEGSTLVVIVNGLRLLLNKN</sequence>
<evidence type="ECO:0000313" key="16">
    <source>
        <dbReference type="Proteomes" id="UP000010296"/>
    </source>
</evidence>
<keyword evidence="9 12" id="KW-1133">Transmembrane helix</keyword>
<proteinExistence type="inferred from homology"/>
<keyword evidence="3 12" id="KW-0812">Transmembrane</keyword>
<dbReference type="InterPro" id="IPR023298">
    <property type="entry name" value="ATPase_P-typ_TM_dom_sf"/>
</dbReference>
<dbReference type="SUPFAM" id="SSF81665">
    <property type="entry name" value="Calcium ATPase, transmembrane domain M"/>
    <property type="match status" value="1"/>
</dbReference>
<dbReference type="SFLD" id="SFLDF00027">
    <property type="entry name" value="p-type_atpase"/>
    <property type="match status" value="1"/>
</dbReference>
<dbReference type="GO" id="GO:0019829">
    <property type="term" value="F:ATPase-coupled monoatomic cation transmembrane transporter activity"/>
    <property type="evidence" value="ECO:0007669"/>
    <property type="project" value="InterPro"/>
</dbReference>
<evidence type="ECO:0000256" key="13">
    <source>
        <dbReference type="SAM" id="MobiDB-lite"/>
    </source>
</evidence>
<dbReference type="STRING" id="888064.HMPREF9088_1939"/>
<keyword evidence="7" id="KW-0460">Magnesium</keyword>
<evidence type="ECO:0000256" key="5">
    <source>
        <dbReference type="ARBA" id="ARBA00022741"/>
    </source>
</evidence>
<dbReference type="SUPFAM" id="SSF56784">
    <property type="entry name" value="HAD-like"/>
    <property type="match status" value="1"/>
</dbReference>
<gene>
    <name evidence="15" type="primary">cadA</name>
    <name evidence="15" type="ORF">HMPREF9088_1939</name>
</gene>
<dbReference type="PATRIC" id="fig|888064.11.peg.2077"/>
<comment type="similarity">
    <text evidence="2 12">Belongs to the cation transport ATPase (P-type) (TC 3.A.3) family. Type IB subfamily.</text>
</comment>
<dbReference type="InterPro" id="IPR018303">
    <property type="entry name" value="ATPase_P-typ_P_site"/>
</dbReference>
<dbReference type="OrthoDB" id="9813266at2"/>
<keyword evidence="6 12" id="KW-0067">ATP-binding</keyword>
<dbReference type="FunFam" id="2.70.150.10:FF:000002">
    <property type="entry name" value="Copper-transporting ATPase 1, putative"/>
    <property type="match status" value="1"/>
</dbReference>
<keyword evidence="10" id="KW-0406">Ion transport</keyword>
<dbReference type="PANTHER" id="PTHR43079">
    <property type="entry name" value="PROBABLE CADMIUM/ZINC-TRANSPORTING ATPASE HMA1"/>
    <property type="match status" value="1"/>
</dbReference>
<dbReference type="InterPro" id="IPR023214">
    <property type="entry name" value="HAD_sf"/>
</dbReference>
<dbReference type="PRINTS" id="PR00120">
    <property type="entry name" value="HATPASE"/>
</dbReference>
<evidence type="ECO:0000256" key="1">
    <source>
        <dbReference type="ARBA" id="ARBA00004651"/>
    </source>
</evidence>
<comment type="subcellular location">
    <subcellularLocation>
        <location evidence="1">Cell membrane</location>
        <topology evidence="1">Multi-pass membrane protein</topology>
    </subcellularLocation>
</comment>
<accession>E6LHU9</accession>
<feature type="region of interest" description="Disordered" evidence="13">
    <location>
        <begin position="1"/>
        <end position="35"/>
    </location>
</feature>
<dbReference type="HOGENOM" id="CLU_001771_6_3_9"/>
<evidence type="ECO:0000256" key="8">
    <source>
        <dbReference type="ARBA" id="ARBA00022967"/>
    </source>
</evidence>
<dbReference type="Gene3D" id="3.40.1110.10">
    <property type="entry name" value="Calcium-transporting ATPase, cytoplasmic domain N"/>
    <property type="match status" value="1"/>
</dbReference>
<keyword evidence="12" id="KW-1003">Cell membrane</keyword>
<evidence type="ECO:0000256" key="10">
    <source>
        <dbReference type="ARBA" id="ARBA00023065"/>
    </source>
</evidence>
<evidence type="ECO:0000256" key="12">
    <source>
        <dbReference type="RuleBase" id="RU362081"/>
    </source>
</evidence>
<evidence type="ECO:0000256" key="7">
    <source>
        <dbReference type="ARBA" id="ARBA00022842"/>
    </source>
</evidence>
<evidence type="ECO:0000256" key="2">
    <source>
        <dbReference type="ARBA" id="ARBA00006024"/>
    </source>
</evidence>
<dbReference type="GO" id="GO:0005524">
    <property type="term" value="F:ATP binding"/>
    <property type="evidence" value="ECO:0007669"/>
    <property type="project" value="UniProtKB-UniRule"/>
</dbReference>
<dbReference type="SFLD" id="SFLDG00002">
    <property type="entry name" value="C1.7:_P-type_atpase_like"/>
    <property type="match status" value="1"/>
</dbReference>
<dbReference type="SUPFAM" id="SSF81653">
    <property type="entry name" value="Calcium ATPase, transduction domain A"/>
    <property type="match status" value="1"/>
</dbReference>
<keyword evidence="10" id="KW-0813">Transport</keyword>
<keyword evidence="4 12" id="KW-0479">Metal-binding</keyword>
<evidence type="ECO:0000256" key="9">
    <source>
        <dbReference type="ARBA" id="ARBA00022989"/>
    </source>
</evidence>
<dbReference type="Pfam" id="PF00702">
    <property type="entry name" value="Hydrolase"/>
    <property type="match status" value="1"/>
</dbReference>
<dbReference type="InterPro" id="IPR027256">
    <property type="entry name" value="P-typ_ATPase_IB"/>
</dbReference>
<reference evidence="15 16" key="1">
    <citation type="submission" date="2010-12" db="EMBL/GenBank/DDBJ databases">
        <authorList>
            <person name="Muzny D."/>
            <person name="Qin X."/>
            <person name="Deng J."/>
            <person name="Jiang H."/>
            <person name="Liu Y."/>
            <person name="Qu J."/>
            <person name="Song X.-Z."/>
            <person name="Zhang L."/>
            <person name="Thornton R."/>
            <person name="Coyle M."/>
            <person name="Francisco L."/>
            <person name="Jackson L."/>
            <person name="Javaid M."/>
            <person name="Korchina V."/>
            <person name="Kovar C."/>
            <person name="Mata R."/>
            <person name="Mathew T."/>
            <person name="Ngo R."/>
            <person name="Nguyen L."/>
            <person name="Nguyen N."/>
            <person name="Okwuonu G."/>
            <person name="Ongeri F."/>
            <person name="Pham C."/>
            <person name="Simmons D."/>
            <person name="Wilczek-Boney K."/>
            <person name="Hale W."/>
            <person name="Jakkamsetti A."/>
            <person name="Pham P."/>
            <person name="Ruth R."/>
            <person name="San Lucas F."/>
            <person name="Warren J."/>
            <person name="Zhang J."/>
            <person name="Zhao Z."/>
            <person name="Zhou C."/>
            <person name="Zhu D."/>
            <person name="Lee S."/>
            <person name="Bess C."/>
            <person name="Blankenburg K."/>
            <person name="Forbes L."/>
            <person name="Fu Q."/>
            <person name="Gubbala S."/>
            <person name="Hirani K."/>
            <person name="Jayaseelan J.C."/>
            <person name="Lara F."/>
            <person name="Munidasa M."/>
            <person name="Palculict T."/>
            <person name="Patil S."/>
            <person name="Pu L.-L."/>
            <person name="Saada N."/>
            <person name="Tang L."/>
            <person name="Weissenberger G."/>
            <person name="Zhu Y."/>
            <person name="Hemphill L."/>
            <person name="Shang Y."/>
            <person name="Youmans B."/>
            <person name="Ayvaz T."/>
            <person name="Ross M."/>
            <person name="Santibanez J."/>
            <person name="Aqrawi P."/>
            <person name="Gross S."/>
            <person name="Joshi V."/>
            <person name="Fowler G."/>
            <person name="Nazareth L."/>
            <person name="Reid J."/>
            <person name="Worley K."/>
            <person name="Petrosino J."/>
            <person name="Highlander S."/>
            <person name="Gibbs R."/>
        </authorList>
    </citation>
    <scope>NUCLEOTIDE SEQUENCE [LARGE SCALE GENOMIC DNA]</scope>
    <source>
        <strain evidence="16">DSM 15952 / CCUG 50447 / LMG 22039 / TP 1.5</strain>
    </source>
</reference>
<dbReference type="NCBIfam" id="TIGR01494">
    <property type="entry name" value="ATPase_P-type"/>
    <property type="match status" value="1"/>
</dbReference>
<dbReference type="InterPro" id="IPR001757">
    <property type="entry name" value="P_typ_ATPase"/>
</dbReference>
<dbReference type="InterPro" id="IPR036412">
    <property type="entry name" value="HAD-like_sf"/>
</dbReference>
<dbReference type="CDD" id="cd07551">
    <property type="entry name" value="P-type_ATPase_HM_ZosA_PfeT-like"/>
    <property type="match status" value="1"/>
</dbReference>
<dbReference type="Pfam" id="PF00122">
    <property type="entry name" value="E1-E2_ATPase"/>
    <property type="match status" value="1"/>
</dbReference>
<evidence type="ECO:0000313" key="15">
    <source>
        <dbReference type="EMBL" id="EFU73209.1"/>
    </source>
</evidence>
<dbReference type="EMBL" id="AEPV01000074">
    <property type="protein sequence ID" value="EFU73209.1"/>
    <property type="molecule type" value="Genomic_DNA"/>
</dbReference>
<keyword evidence="5 12" id="KW-0547">Nucleotide-binding</keyword>
<feature type="domain" description="P-type ATPase A" evidence="14">
    <location>
        <begin position="154"/>
        <end position="254"/>
    </location>
</feature>
<dbReference type="InterPro" id="IPR051949">
    <property type="entry name" value="Cation_Transport_ATPase"/>
</dbReference>
<dbReference type="EC" id="3.6.3.3" evidence="15"/>
<evidence type="ECO:0000256" key="11">
    <source>
        <dbReference type="ARBA" id="ARBA00023136"/>
    </source>
</evidence>
<dbReference type="GO" id="GO:0016887">
    <property type="term" value="F:ATP hydrolysis activity"/>
    <property type="evidence" value="ECO:0007669"/>
    <property type="project" value="InterPro"/>
</dbReference>
<feature type="compositionally biased region" description="Basic and acidic residues" evidence="13">
    <location>
        <begin position="10"/>
        <end position="35"/>
    </location>
</feature>
<keyword evidence="8" id="KW-1278">Translocase</keyword>
<dbReference type="RefSeq" id="WP_007208950.1">
    <property type="nucleotide sequence ID" value="NZ_GL622241.1"/>
</dbReference>
<keyword evidence="15" id="KW-0378">Hydrolase</keyword>